<evidence type="ECO:0000313" key="3">
    <source>
        <dbReference type="Proteomes" id="UP000324091"/>
    </source>
</evidence>
<sequence>MESQAEVKRSECVREPEVSGERENVEMVTGESIVVGKVMDSTGVAIEVLCGLGELGKNGEVMGETSELGEAGEKGDMAQTGEQCAAGGEVGQVTGERGVLGIVAGELGEGGMSTAAATDTSDQEYRSDGSELSNTVADSERDDLYPPTSHWIKHRAASDLTDPEIFRLKKHMGKARKQLRELSNRSTSS</sequence>
<feature type="region of interest" description="Disordered" evidence="1">
    <location>
        <begin position="111"/>
        <end position="149"/>
    </location>
</feature>
<evidence type="ECO:0000256" key="1">
    <source>
        <dbReference type="SAM" id="MobiDB-lite"/>
    </source>
</evidence>
<accession>A0A5C6N7G6</accession>
<feature type="region of interest" description="Disordered" evidence="1">
    <location>
        <begin position="1"/>
        <end position="24"/>
    </location>
</feature>
<proteinExistence type="predicted"/>
<evidence type="ECO:0000313" key="2">
    <source>
        <dbReference type="EMBL" id="TWW62688.1"/>
    </source>
</evidence>
<keyword evidence="3" id="KW-1185">Reference proteome</keyword>
<dbReference type="EMBL" id="RHFK02000017">
    <property type="protein sequence ID" value="TWW62688.1"/>
    <property type="molecule type" value="Genomic_DNA"/>
</dbReference>
<name>A0A5C6N7G6_9TELE</name>
<dbReference type="AlphaFoldDB" id="A0A5C6N7G6"/>
<comment type="caution">
    <text evidence="2">The sequence shown here is derived from an EMBL/GenBank/DDBJ whole genome shotgun (WGS) entry which is preliminary data.</text>
</comment>
<gene>
    <name evidence="2" type="ORF">D4764_04G0013350</name>
</gene>
<reference evidence="2 3" key="1">
    <citation type="submission" date="2019-04" db="EMBL/GenBank/DDBJ databases">
        <title>Chromosome genome assembly for Takifugu flavidus.</title>
        <authorList>
            <person name="Xiao S."/>
        </authorList>
    </citation>
    <scope>NUCLEOTIDE SEQUENCE [LARGE SCALE GENOMIC DNA]</scope>
    <source>
        <strain evidence="2">HTHZ2018</strain>
        <tissue evidence="2">Muscle</tissue>
    </source>
</reference>
<organism evidence="2 3">
    <name type="scientific">Takifugu flavidus</name>
    <name type="common">sansaifugu</name>
    <dbReference type="NCBI Taxonomy" id="433684"/>
    <lineage>
        <taxon>Eukaryota</taxon>
        <taxon>Metazoa</taxon>
        <taxon>Chordata</taxon>
        <taxon>Craniata</taxon>
        <taxon>Vertebrata</taxon>
        <taxon>Euteleostomi</taxon>
        <taxon>Actinopterygii</taxon>
        <taxon>Neopterygii</taxon>
        <taxon>Teleostei</taxon>
        <taxon>Neoteleostei</taxon>
        <taxon>Acanthomorphata</taxon>
        <taxon>Eupercaria</taxon>
        <taxon>Tetraodontiformes</taxon>
        <taxon>Tetradontoidea</taxon>
        <taxon>Tetraodontidae</taxon>
        <taxon>Takifugu</taxon>
    </lineage>
</organism>
<protein>
    <submittedName>
        <fullName evidence="2">Uncharacterized protein</fullName>
    </submittedName>
</protein>
<dbReference type="Proteomes" id="UP000324091">
    <property type="component" value="Chromosome 4"/>
</dbReference>